<proteinExistence type="predicted"/>
<accession>A0A4U8V4F2</accession>
<reference evidence="1 2" key="1">
    <citation type="journal article" date="2015" name="Genome Biol.">
        <title>Comparative genomics of Steinernema reveals deeply conserved gene regulatory networks.</title>
        <authorList>
            <person name="Dillman A.R."/>
            <person name="Macchietto M."/>
            <person name="Porter C.F."/>
            <person name="Rogers A."/>
            <person name="Williams B."/>
            <person name="Antoshechkin I."/>
            <person name="Lee M.M."/>
            <person name="Goodwin Z."/>
            <person name="Lu X."/>
            <person name="Lewis E.E."/>
            <person name="Goodrich-Blair H."/>
            <person name="Stock S.P."/>
            <person name="Adams B.J."/>
            <person name="Sternberg P.W."/>
            <person name="Mortazavi A."/>
        </authorList>
    </citation>
    <scope>NUCLEOTIDE SEQUENCE [LARGE SCALE GENOMIC DNA]</scope>
    <source>
        <strain evidence="1 2">ALL</strain>
    </source>
</reference>
<dbReference type="EMBL" id="AZBU02000001">
    <property type="protein sequence ID" value="TMS38948.1"/>
    <property type="molecule type" value="Genomic_DNA"/>
</dbReference>
<evidence type="ECO:0000313" key="2">
    <source>
        <dbReference type="Proteomes" id="UP000298663"/>
    </source>
</evidence>
<evidence type="ECO:0000313" key="1">
    <source>
        <dbReference type="EMBL" id="TMS38948.1"/>
    </source>
</evidence>
<dbReference type="AlphaFoldDB" id="A0A4U8V4F2"/>
<comment type="caution">
    <text evidence="1">The sequence shown here is derived from an EMBL/GenBank/DDBJ whole genome shotgun (WGS) entry which is preliminary data.</text>
</comment>
<protein>
    <submittedName>
        <fullName evidence="1">Uncharacterized protein</fullName>
    </submittedName>
</protein>
<keyword evidence="2" id="KW-1185">Reference proteome</keyword>
<gene>
    <name evidence="1" type="ORF">L596_005569</name>
</gene>
<reference evidence="1 2" key="2">
    <citation type="journal article" date="2019" name="G3 (Bethesda)">
        <title>Hybrid Assembly of the Genome of the Entomopathogenic Nematode Steinernema carpocapsae Identifies the X-Chromosome.</title>
        <authorList>
            <person name="Serra L."/>
            <person name="Macchietto M."/>
            <person name="Macias-Munoz A."/>
            <person name="McGill C.J."/>
            <person name="Rodriguez I.M."/>
            <person name="Rodriguez B."/>
            <person name="Murad R."/>
            <person name="Mortazavi A."/>
        </authorList>
    </citation>
    <scope>NUCLEOTIDE SEQUENCE [LARGE SCALE GENOMIC DNA]</scope>
    <source>
        <strain evidence="1 2">ALL</strain>
    </source>
</reference>
<organism evidence="1 2">
    <name type="scientific">Steinernema carpocapsae</name>
    <name type="common">Entomopathogenic nematode</name>
    <dbReference type="NCBI Taxonomy" id="34508"/>
    <lineage>
        <taxon>Eukaryota</taxon>
        <taxon>Metazoa</taxon>
        <taxon>Ecdysozoa</taxon>
        <taxon>Nematoda</taxon>
        <taxon>Chromadorea</taxon>
        <taxon>Rhabditida</taxon>
        <taxon>Tylenchina</taxon>
        <taxon>Panagrolaimomorpha</taxon>
        <taxon>Strongyloidoidea</taxon>
        <taxon>Steinernematidae</taxon>
        <taxon>Steinernema</taxon>
    </lineage>
</organism>
<sequence>MHARNQLSPVEGRWRNEHQLRLERRPIASSKVNLSIHHCHSTAMKYHSCVIHLPGPEHPLSLRSDKCPSYSFAPSKLRHILITQTMCQHDLRLFI</sequence>
<name>A0A4U8V4F2_STECR</name>
<dbReference type="Proteomes" id="UP000298663">
    <property type="component" value="Unassembled WGS sequence"/>
</dbReference>